<dbReference type="PANTHER" id="PTHR40074">
    <property type="entry name" value="O-ACETYLTRANSFERASE WECH"/>
    <property type="match status" value="1"/>
</dbReference>
<dbReference type="EMBL" id="CP003746">
    <property type="protein sequence ID" value="AFV00360.1"/>
    <property type="molecule type" value="Genomic_DNA"/>
</dbReference>
<feature type="transmembrane region" description="Helical" evidence="7">
    <location>
        <begin position="12"/>
        <end position="32"/>
    </location>
</feature>
<dbReference type="HOGENOM" id="CLU_066870_0_0_6"/>
<feature type="transmembrane region" description="Helical" evidence="7">
    <location>
        <begin position="245"/>
        <end position="262"/>
    </location>
</feature>
<keyword evidence="10" id="KW-1185">Reference proteome</keyword>
<keyword evidence="6 7" id="KW-0472">Membrane</keyword>
<keyword evidence="9" id="KW-0808">Transferase</keyword>
<proteinExistence type="inferred from homology"/>
<dbReference type="KEGG" id="saga:M5M_16135"/>
<evidence type="ECO:0000313" key="10">
    <source>
        <dbReference type="Proteomes" id="UP000000466"/>
    </source>
</evidence>
<evidence type="ECO:0000256" key="2">
    <source>
        <dbReference type="ARBA" id="ARBA00007400"/>
    </source>
</evidence>
<dbReference type="PANTHER" id="PTHR40074:SF2">
    <property type="entry name" value="O-ACETYLTRANSFERASE WECH"/>
    <property type="match status" value="1"/>
</dbReference>
<dbReference type="GO" id="GO:0009246">
    <property type="term" value="P:enterobacterial common antigen biosynthetic process"/>
    <property type="evidence" value="ECO:0007669"/>
    <property type="project" value="TreeGrafter"/>
</dbReference>
<dbReference type="Pfam" id="PF01757">
    <property type="entry name" value="Acyl_transf_3"/>
    <property type="match status" value="1"/>
</dbReference>
<comment type="similarity">
    <text evidence="2">Belongs to the acyltransferase 3 family.</text>
</comment>
<evidence type="ECO:0000256" key="1">
    <source>
        <dbReference type="ARBA" id="ARBA00004651"/>
    </source>
</evidence>
<feature type="transmembrane region" description="Helical" evidence="7">
    <location>
        <begin position="84"/>
        <end position="103"/>
    </location>
</feature>
<comment type="subcellular location">
    <subcellularLocation>
        <location evidence="1">Cell membrane</location>
        <topology evidence="1">Multi-pass membrane protein</topology>
    </subcellularLocation>
</comment>
<sequence>MSNTFYGSIHAFRGIAIATIVAAHTWAFLIFWTGKVDSPSINWVYAITETLFHGSTLYFALISGLLFSLVLQHKGWRRFASSKVKFVLLPYCVFTLLCTWLYWDFTRQASPEAEPLPTVLAGLVQGSASVQLWYIPLLFGLFVLTPLLVWLQQRGPWMLLVIGVLPLCISRSAFPDLLSWQTLVYFAGAYALGMLWGAHYLRVIRWLQRFQWQLLGLVLLTSGAVGWSYLQGHTQEGFWFYRQSLIYVQKLAAAALLLGWLESRAQSLVWARRLGDYAFAIFFLHVLVLDRFYFGVYDWLMTNRTGLTLAWLGLFNLAWTLLGSLALAWLIRTIGGRYSRMLVGV</sequence>
<dbReference type="AlphaFoldDB" id="K4KMF6"/>
<feature type="transmembrane region" description="Helical" evidence="7">
    <location>
        <begin position="309"/>
        <end position="331"/>
    </location>
</feature>
<dbReference type="Proteomes" id="UP000000466">
    <property type="component" value="Chromosome"/>
</dbReference>
<gene>
    <name evidence="9" type="ordered locus">M5M_16135</name>
</gene>
<dbReference type="InterPro" id="IPR002656">
    <property type="entry name" value="Acyl_transf_3_dom"/>
</dbReference>
<keyword evidence="3" id="KW-1003">Cell membrane</keyword>
<organism evidence="9 10">
    <name type="scientific">Simiduia agarivorans (strain DSM 21679 / JCM 13881 / BCRC 17597 / SA1)</name>
    <dbReference type="NCBI Taxonomy" id="1117647"/>
    <lineage>
        <taxon>Bacteria</taxon>
        <taxon>Pseudomonadati</taxon>
        <taxon>Pseudomonadota</taxon>
        <taxon>Gammaproteobacteria</taxon>
        <taxon>Cellvibrionales</taxon>
        <taxon>Cellvibrionaceae</taxon>
        <taxon>Simiduia</taxon>
    </lineage>
</organism>
<name>K4KMF6_SIMAS</name>
<dbReference type="STRING" id="1117647.M5M_16135"/>
<evidence type="ECO:0000313" key="9">
    <source>
        <dbReference type="EMBL" id="AFV00360.1"/>
    </source>
</evidence>
<evidence type="ECO:0000259" key="8">
    <source>
        <dbReference type="Pfam" id="PF01757"/>
    </source>
</evidence>
<accession>K4KMF6</accession>
<feature type="transmembrane region" description="Helical" evidence="7">
    <location>
        <begin position="157"/>
        <end position="174"/>
    </location>
</feature>
<evidence type="ECO:0000256" key="5">
    <source>
        <dbReference type="ARBA" id="ARBA00022989"/>
    </source>
</evidence>
<feature type="transmembrane region" description="Helical" evidence="7">
    <location>
        <begin position="132"/>
        <end position="150"/>
    </location>
</feature>
<dbReference type="GO" id="GO:0016413">
    <property type="term" value="F:O-acetyltransferase activity"/>
    <property type="evidence" value="ECO:0007669"/>
    <property type="project" value="TreeGrafter"/>
</dbReference>
<dbReference type="OrthoDB" id="7579632at2"/>
<dbReference type="RefSeq" id="WP_015048512.1">
    <property type="nucleotide sequence ID" value="NC_018868.3"/>
</dbReference>
<evidence type="ECO:0000256" key="6">
    <source>
        <dbReference type="ARBA" id="ARBA00023136"/>
    </source>
</evidence>
<evidence type="ECO:0000256" key="4">
    <source>
        <dbReference type="ARBA" id="ARBA00022692"/>
    </source>
</evidence>
<feature type="domain" description="Acyltransferase 3" evidence="8">
    <location>
        <begin position="8"/>
        <end position="329"/>
    </location>
</feature>
<evidence type="ECO:0000256" key="3">
    <source>
        <dbReference type="ARBA" id="ARBA00022475"/>
    </source>
</evidence>
<dbReference type="eggNOG" id="COG1835">
    <property type="taxonomic scope" value="Bacteria"/>
</dbReference>
<feature type="transmembrane region" description="Helical" evidence="7">
    <location>
        <begin position="180"/>
        <end position="198"/>
    </location>
</feature>
<keyword evidence="9" id="KW-0012">Acyltransferase</keyword>
<evidence type="ECO:0000256" key="7">
    <source>
        <dbReference type="SAM" id="Phobius"/>
    </source>
</evidence>
<keyword evidence="4 7" id="KW-0812">Transmembrane</keyword>
<feature type="transmembrane region" description="Helical" evidence="7">
    <location>
        <begin position="274"/>
        <end position="294"/>
    </location>
</feature>
<dbReference type="GO" id="GO:0005886">
    <property type="term" value="C:plasma membrane"/>
    <property type="evidence" value="ECO:0007669"/>
    <property type="project" value="UniProtKB-SubCell"/>
</dbReference>
<feature type="transmembrane region" description="Helical" evidence="7">
    <location>
        <begin position="210"/>
        <end position="230"/>
    </location>
</feature>
<keyword evidence="5 7" id="KW-1133">Transmembrane helix</keyword>
<protein>
    <submittedName>
        <fullName evidence="9">Acyltransferase 3</fullName>
    </submittedName>
</protein>
<reference evidence="9 10" key="1">
    <citation type="journal article" date="2013" name="Genome Announc.">
        <title>Complete genome sequence of Simiduia agarivorans SA1(T), a marine bacterium able to degrade a variety of polysaccharides.</title>
        <authorList>
            <person name="Lin S.Y."/>
            <person name="Shieh W.Y."/>
            <person name="Chen J.S."/>
            <person name="Tang S.L."/>
        </authorList>
    </citation>
    <scope>NUCLEOTIDE SEQUENCE [LARGE SCALE GENOMIC DNA]</scope>
    <source>
        <strain evidence="10">DSM 21679 / JCM 13881 / BCRC 17597 / SA1</strain>
    </source>
</reference>
<feature type="transmembrane region" description="Helical" evidence="7">
    <location>
        <begin position="52"/>
        <end position="72"/>
    </location>
</feature>